<feature type="transmembrane region" description="Helical" evidence="1">
    <location>
        <begin position="390"/>
        <end position="408"/>
    </location>
</feature>
<dbReference type="Pfam" id="PF01757">
    <property type="entry name" value="Acyl_transf_3"/>
    <property type="match status" value="1"/>
</dbReference>
<dbReference type="InParanoid" id="A0A6J2YU24"/>
<feature type="transmembrane region" description="Helical" evidence="1">
    <location>
        <begin position="205"/>
        <end position="224"/>
    </location>
</feature>
<dbReference type="Proteomes" id="UP000504635">
    <property type="component" value="Unplaced"/>
</dbReference>
<feature type="transmembrane region" description="Helical" evidence="1">
    <location>
        <begin position="350"/>
        <end position="370"/>
    </location>
</feature>
<dbReference type="PANTHER" id="PTHR11161">
    <property type="entry name" value="O-ACYLTRANSFERASE"/>
    <property type="match status" value="1"/>
</dbReference>
<organism evidence="3 4">
    <name type="scientific">Sitophilus oryzae</name>
    <name type="common">Rice weevil</name>
    <name type="synonym">Curculio oryzae</name>
    <dbReference type="NCBI Taxonomy" id="7048"/>
    <lineage>
        <taxon>Eukaryota</taxon>
        <taxon>Metazoa</taxon>
        <taxon>Ecdysozoa</taxon>
        <taxon>Arthropoda</taxon>
        <taxon>Hexapoda</taxon>
        <taxon>Insecta</taxon>
        <taxon>Pterygota</taxon>
        <taxon>Neoptera</taxon>
        <taxon>Endopterygota</taxon>
        <taxon>Coleoptera</taxon>
        <taxon>Polyphaga</taxon>
        <taxon>Cucujiformia</taxon>
        <taxon>Curculionidae</taxon>
        <taxon>Dryophthorinae</taxon>
        <taxon>Sitophilus</taxon>
    </lineage>
</organism>
<sequence length="492" mass="57531">MFASFYERMVLRNSSLKKISTVGKILEAFSFYKNWKRLMSIPTSPDHIKLRPLQGMRFYTMFCIVMSHTLLGIFSGPISNTRYTEDMTKKFLNMMVANGWYIVQSFFVISGFLTAYNFFDMKLKKKTLSNSFFPWAIFLRYIRIVPAMFVVMALHSTWLVHTFNGPYWDEFVGHEYRNCRNNWWANILLVNNHVNLPEICMQHSWYLSADMQIFILAMVVLFIIHKYPDRVLHIFGVVLGIGLIVPGIVAYIRKYDILYRQYPEYLYMLDSIKIDVYVVMLDATYTNLFGFSVGMLCGYFFVQYKDKDMTKNKVVVALWWILSFTMALSVMFVAYIFYDPYYQYTAFQSAIYWSLGKCLYSIAMAMMIFALSQGSGWAIRWCFERDIVQILGRITFSCYLIHIIFIRMEMGYRRWPSSLNDTMSFIAVLGDLTCAYLAGLVLCLLVEMPVSALQKLFFKGIKESNESSITDKPPASVNFTNHSYVETENTKV</sequence>
<dbReference type="OrthoDB" id="10265389at2759"/>
<feature type="transmembrane region" description="Helical" evidence="1">
    <location>
        <begin position="314"/>
        <end position="338"/>
    </location>
</feature>
<dbReference type="InterPro" id="IPR002656">
    <property type="entry name" value="Acyl_transf_3_dom"/>
</dbReference>
<protein>
    <submittedName>
        <fullName evidence="4">Nose resistant to fluoxetine protein 6-like</fullName>
    </submittedName>
</protein>
<keyword evidence="1" id="KW-0812">Transmembrane</keyword>
<evidence type="ECO:0000313" key="3">
    <source>
        <dbReference type="Proteomes" id="UP000504635"/>
    </source>
</evidence>
<dbReference type="FunCoup" id="A0A6J2YU24">
    <property type="interactions" value="13"/>
</dbReference>
<evidence type="ECO:0000256" key="1">
    <source>
        <dbReference type="SAM" id="Phobius"/>
    </source>
</evidence>
<dbReference type="GO" id="GO:0016747">
    <property type="term" value="F:acyltransferase activity, transferring groups other than amino-acyl groups"/>
    <property type="evidence" value="ECO:0007669"/>
    <property type="project" value="InterPro"/>
</dbReference>
<dbReference type="RefSeq" id="XP_030766794.1">
    <property type="nucleotide sequence ID" value="XM_030910934.1"/>
</dbReference>
<name>A0A6J2YU24_SITOR</name>
<keyword evidence="3" id="KW-1185">Reference proteome</keyword>
<keyword evidence="1" id="KW-0472">Membrane</keyword>
<evidence type="ECO:0000259" key="2">
    <source>
        <dbReference type="Pfam" id="PF01757"/>
    </source>
</evidence>
<accession>A0A6J2YU24</accession>
<gene>
    <name evidence="4" type="primary">LOC115890639</name>
</gene>
<dbReference type="KEGG" id="soy:115890639"/>
<feature type="transmembrane region" description="Helical" evidence="1">
    <location>
        <begin position="423"/>
        <end position="446"/>
    </location>
</feature>
<feature type="domain" description="Acyltransferase 3" evidence="2">
    <location>
        <begin position="54"/>
        <end position="446"/>
    </location>
</feature>
<keyword evidence="1" id="KW-1133">Transmembrane helix</keyword>
<proteinExistence type="predicted"/>
<reference evidence="4" key="1">
    <citation type="submission" date="2025-08" db="UniProtKB">
        <authorList>
            <consortium name="RefSeq"/>
        </authorList>
    </citation>
    <scope>IDENTIFICATION</scope>
    <source>
        <tissue evidence="4">Gonads</tissue>
    </source>
</reference>
<feature type="transmembrane region" description="Helical" evidence="1">
    <location>
        <begin position="140"/>
        <end position="160"/>
    </location>
</feature>
<feature type="transmembrane region" description="Helical" evidence="1">
    <location>
        <begin position="99"/>
        <end position="119"/>
    </location>
</feature>
<feature type="transmembrane region" description="Helical" evidence="1">
    <location>
        <begin position="276"/>
        <end position="302"/>
    </location>
</feature>
<dbReference type="InterPro" id="IPR052728">
    <property type="entry name" value="O2_lipid_transport_reg"/>
</dbReference>
<dbReference type="AlphaFoldDB" id="A0A6J2YU24"/>
<feature type="transmembrane region" description="Helical" evidence="1">
    <location>
        <begin position="231"/>
        <end position="252"/>
    </location>
</feature>
<evidence type="ECO:0000313" key="4">
    <source>
        <dbReference type="RefSeq" id="XP_030766794.1"/>
    </source>
</evidence>
<dbReference type="PANTHER" id="PTHR11161:SF22">
    <property type="entry name" value="ACYLTRANSFERASE 3 DOMAIN-CONTAINING PROTEIN-RELATED"/>
    <property type="match status" value="1"/>
</dbReference>
<feature type="transmembrane region" description="Helical" evidence="1">
    <location>
        <begin position="58"/>
        <end position="79"/>
    </location>
</feature>
<dbReference type="GeneID" id="115890639"/>